<dbReference type="InterPro" id="IPR036388">
    <property type="entry name" value="WH-like_DNA-bd_sf"/>
</dbReference>
<dbReference type="PANTHER" id="PTHR33164">
    <property type="entry name" value="TRANSCRIPTIONAL REGULATOR, MARR FAMILY"/>
    <property type="match status" value="1"/>
</dbReference>
<dbReference type="InterPro" id="IPR023187">
    <property type="entry name" value="Tscrpt_reg_MarR-type_CS"/>
</dbReference>
<dbReference type="InterPro" id="IPR039422">
    <property type="entry name" value="MarR/SlyA-like"/>
</dbReference>
<sequence length="154" mass="16286">MADEAPGALSRSHYAALAAFRYELRRFLAFSEAAATAAGLPPQQHQALLTVAGHSGPELPTVGHIAERLLIAPHSAAELVTRMVEAGLLTKTRGTQDRRRMELALTPEAEALLHRLTAAHLEELRSLEPALVRALALGRDAAAETTGPVSSASA</sequence>
<dbReference type="PROSITE" id="PS01117">
    <property type="entry name" value="HTH_MARR_1"/>
    <property type="match status" value="1"/>
</dbReference>
<protein>
    <submittedName>
        <fullName evidence="5">MarR family transcriptional regulator</fullName>
    </submittedName>
</protein>
<evidence type="ECO:0000256" key="1">
    <source>
        <dbReference type="ARBA" id="ARBA00023015"/>
    </source>
</evidence>
<keyword evidence="3" id="KW-0804">Transcription</keyword>
<evidence type="ECO:0000256" key="2">
    <source>
        <dbReference type="ARBA" id="ARBA00023125"/>
    </source>
</evidence>
<dbReference type="SMART" id="SM00347">
    <property type="entry name" value="HTH_MARR"/>
    <property type="match status" value="1"/>
</dbReference>
<dbReference type="Gene3D" id="1.10.10.10">
    <property type="entry name" value="Winged helix-like DNA-binding domain superfamily/Winged helix DNA-binding domain"/>
    <property type="match status" value="1"/>
</dbReference>
<evidence type="ECO:0000313" key="6">
    <source>
        <dbReference type="Proteomes" id="UP000742631"/>
    </source>
</evidence>
<dbReference type="SUPFAM" id="SSF46785">
    <property type="entry name" value="Winged helix' DNA-binding domain"/>
    <property type="match status" value="1"/>
</dbReference>
<dbReference type="InterPro" id="IPR000835">
    <property type="entry name" value="HTH_MarR-typ"/>
</dbReference>
<dbReference type="InterPro" id="IPR036390">
    <property type="entry name" value="WH_DNA-bd_sf"/>
</dbReference>
<dbReference type="AlphaFoldDB" id="A0A921DZ47"/>
<comment type="caution">
    <text evidence="5">The sequence shown here is derived from an EMBL/GenBank/DDBJ whole genome shotgun (WGS) entry which is preliminary data.</text>
</comment>
<proteinExistence type="predicted"/>
<accession>A0A921DZ47</accession>
<evidence type="ECO:0000256" key="3">
    <source>
        <dbReference type="ARBA" id="ARBA00023163"/>
    </source>
</evidence>
<name>A0A921DZ47_9HYPH</name>
<dbReference type="GO" id="GO:0006950">
    <property type="term" value="P:response to stress"/>
    <property type="evidence" value="ECO:0007669"/>
    <property type="project" value="TreeGrafter"/>
</dbReference>
<keyword evidence="2" id="KW-0238">DNA-binding</keyword>
<dbReference type="EMBL" id="DYYG01000005">
    <property type="protein sequence ID" value="HJE22233.1"/>
    <property type="molecule type" value="Genomic_DNA"/>
</dbReference>
<keyword evidence="1" id="KW-0805">Transcription regulation</keyword>
<dbReference type="Pfam" id="PF12802">
    <property type="entry name" value="MarR_2"/>
    <property type="match status" value="1"/>
</dbReference>
<dbReference type="GO" id="GO:0003677">
    <property type="term" value="F:DNA binding"/>
    <property type="evidence" value="ECO:0007669"/>
    <property type="project" value="UniProtKB-KW"/>
</dbReference>
<organism evidence="5 6">
    <name type="scientific">Methylorubrum populi</name>
    <dbReference type="NCBI Taxonomy" id="223967"/>
    <lineage>
        <taxon>Bacteria</taxon>
        <taxon>Pseudomonadati</taxon>
        <taxon>Pseudomonadota</taxon>
        <taxon>Alphaproteobacteria</taxon>
        <taxon>Hyphomicrobiales</taxon>
        <taxon>Methylobacteriaceae</taxon>
        <taxon>Methylorubrum</taxon>
    </lineage>
</organism>
<evidence type="ECO:0000259" key="4">
    <source>
        <dbReference type="SMART" id="SM00347"/>
    </source>
</evidence>
<reference evidence="5" key="2">
    <citation type="submission" date="2021-09" db="EMBL/GenBank/DDBJ databases">
        <authorList>
            <person name="Gilroy R."/>
        </authorList>
    </citation>
    <scope>NUCLEOTIDE SEQUENCE</scope>
    <source>
        <strain evidence="5">316</strain>
    </source>
</reference>
<feature type="domain" description="HTH marR-type" evidence="4">
    <location>
        <begin position="33"/>
        <end position="139"/>
    </location>
</feature>
<dbReference type="GO" id="GO:0003700">
    <property type="term" value="F:DNA-binding transcription factor activity"/>
    <property type="evidence" value="ECO:0007669"/>
    <property type="project" value="InterPro"/>
</dbReference>
<dbReference type="Proteomes" id="UP000742631">
    <property type="component" value="Unassembled WGS sequence"/>
</dbReference>
<evidence type="ECO:0000313" key="5">
    <source>
        <dbReference type="EMBL" id="HJE22233.1"/>
    </source>
</evidence>
<reference evidence="5" key="1">
    <citation type="journal article" date="2021" name="PeerJ">
        <title>Extensive microbial diversity within the chicken gut microbiome revealed by metagenomics and culture.</title>
        <authorList>
            <person name="Gilroy R."/>
            <person name="Ravi A."/>
            <person name="Getino M."/>
            <person name="Pursley I."/>
            <person name="Horton D.L."/>
            <person name="Alikhan N.F."/>
            <person name="Baker D."/>
            <person name="Gharbi K."/>
            <person name="Hall N."/>
            <person name="Watson M."/>
            <person name="Adriaenssens E.M."/>
            <person name="Foster-Nyarko E."/>
            <person name="Jarju S."/>
            <person name="Secka A."/>
            <person name="Antonio M."/>
            <person name="Oren A."/>
            <person name="Chaudhuri R.R."/>
            <person name="La Ragione R."/>
            <person name="Hildebrand F."/>
            <person name="Pallen M.J."/>
        </authorList>
    </citation>
    <scope>NUCLEOTIDE SEQUENCE</scope>
    <source>
        <strain evidence="5">316</strain>
    </source>
</reference>
<dbReference type="PANTHER" id="PTHR33164:SF104">
    <property type="entry name" value="TRANSCRIPTIONAL REGULATORY PROTEIN"/>
    <property type="match status" value="1"/>
</dbReference>
<gene>
    <name evidence="5" type="ORF">K8W01_01045</name>
</gene>